<feature type="compositionally biased region" description="Polar residues" evidence="6">
    <location>
        <begin position="256"/>
        <end position="271"/>
    </location>
</feature>
<evidence type="ECO:0000256" key="1">
    <source>
        <dbReference type="ARBA" id="ARBA00004141"/>
    </source>
</evidence>
<evidence type="ECO:0000256" key="3">
    <source>
        <dbReference type="ARBA" id="ARBA00022692"/>
    </source>
</evidence>
<dbReference type="GO" id="GO:0042910">
    <property type="term" value="F:xenobiotic transmembrane transporter activity"/>
    <property type="evidence" value="ECO:0007669"/>
    <property type="project" value="InterPro"/>
</dbReference>
<evidence type="ECO:0000256" key="7">
    <source>
        <dbReference type="SAM" id="Phobius"/>
    </source>
</evidence>
<comment type="similarity">
    <text evidence="2">Belongs to the multi antimicrobial extrusion (MATE) (TC 2.A.66.1) family.</text>
</comment>
<keyword evidence="9" id="KW-1185">Reference proteome</keyword>
<comment type="subcellular location">
    <subcellularLocation>
        <location evidence="1">Membrane</location>
        <topology evidence="1">Multi-pass membrane protein</topology>
    </subcellularLocation>
</comment>
<name>A0A0C9TSE5_SPHS4</name>
<feature type="transmembrane region" description="Helical" evidence="7">
    <location>
        <begin position="188"/>
        <end position="208"/>
    </location>
</feature>
<dbReference type="GO" id="GO:1990961">
    <property type="term" value="P:xenobiotic detoxification by transmembrane export across the plasma membrane"/>
    <property type="evidence" value="ECO:0007669"/>
    <property type="project" value="InterPro"/>
</dbReference>
<keyword evidence="5 7" id="KW-0472">Membrane</keyword>
<gene>
    <name evidence="8" type="ORF">M422DRAFT_264926</name>
</gene>
<protein>
    <submittedName>
        <fullName evidence="8">Unplaced genomic scaffold SPHSTscaffold_141, whole genome shotgun sequence</fullName>
    </submittedName>
</protein>
<feature type="transmembrane region" description="Helical" evidence="7">
    <location>
        <begin position="158"/>
        <end position="176"/>
    </location>
</feature>
<feature type="region of interest" description="Disordered" evidence="6">
    <location>
        <begin position="245"/>
        <end position="271"/>
    </location>
</feature>
<feature type="transmembrane region" description="Helical" evidence="7">
    <location>
        <begin position="214"/>
        <end position="237"/>
    </location>
</feature>
<proteinExistence type="inferred from homology"/>
<dbReference type="GO" id="GO:0015297">
    <property type="term" value="F:antiporter activity"/>
    <property type="evidence" value="ECO:0007669"/>
    <property type="project" value="InterPro"/>
</dbReference>
<feature type="transmembrane region" description="Helical" evidence="7">
    <location>
        <begin position="462"/>
        <end position="483"/>
    </location>
</feature>
<dbReference type="HOGENOM" id="CLU_012893_1_2_1"/>
<evidence type="ECO:0000313" key="9">
    <source>
        <dbReference type="Proteomes" id="UP000054279"/>
    </source>
</evidence>
<dbReference type="OrthoDB" id="2126698at2759"/>
<evidence type="ECO:0000256" key="6">
    <source>
        <dbReference type="SAM" id="MobiDB-lite"/>
    </source>
</evidence>
<dbReference type="Proteomes" id="UP000054279">
    <property type="component" value="Unassembled WGS sequence"/>
</dbReference>
<sequence length="527" mass="57323">MTNLRNERSPLLRRFSEDSQLTIDSASGGKFGSELWLLFRTTIPVMAAYTLQNSIQTATIIVTGRLGADELSAAAFTMMLATVTGWCIALGGTTALDTLGSQSFTYSGRKPAAVLPHLLRCLIILWILLFPVLVLWFFSAPILLFLGQKERLSYDVQAFLRVLIFGAPAYIGFESVKKYLQCQGIMHASTLVLLVTSPFNMLLSYLLIHRTNLGYIGAPIAISITYHISFILIIVYARWGPGPPPPEEDEGLDGSHSFSPASSTTLGNNSPNEIENRLQVPLPLDGLAPELVSTSLSWRAIIAPAPMWGFLRLAFPGILMVSTEWWAFEIVALAAGRLGRLPLAAQGVIMTADQILNTLPFGLSVSASARIGNLIGDRKPFHARLSAHTAAFLSVCFGLFVMIVLLLTRNSFGYLFSDDVDVVNVVATIMPLVASFQVADGLANACGGVLRGQGRQHLGAAFNLVAYYVLALPLGISLAFKFGQGLSGLWIGQVVALFIVGIGEYVAVWRFTDWEEEVRKGFDRVTM</sequence>
<accession>A0A0C9TSE5</accession>
<dbReference type="InterPro" id="IPR002528">
    <property type="entry name" value="MATE_fam"/>
</dbReference>
<feature type="transmembrane region" description="Helical" evidence="7">
    <location>
        <begin position="385"/>
        <end position="408"/>
    </location>
</feature>
<dbReference type="Pfam" id="PF01554">
    <property type="entry name" value="MatE"/>
    <property type="match status" value="2"/>
</dbReference>
<evidence type="ECO:0000256" key="4">
    <source>
        <dbReference type="ARBA" id="ARBA00022989"/>
    </source>
</evidence>
<dbReference type="AlphaFoldDB" id="A0A0C9TSE5"/>
<reference evidence="8 9" key="1">
    <citation type="submission" date="2014-06" db="EMBL/GenBank/DDBJ databases">
        <title>Evolutionary Origins and Diversification of the Mycorrhizal Mutualists.</title>
        <authorList>
            <consortium name="DOE Joint Genome Institute"/>
            <consortium name="Mycorrhizal Genomics Consortium"/>
            <person name="Kohler A."/>
            <person name="Kuo A."/>
            <person name="Nagy L.G."/>
            <person name="Floudas D."/>
            <person name="Copeland A."/>
            <person name="Barry K.W."/>
            <person name="Cichocki N."/>
            <person name="Veneault-Fourrey C."/>
            <person name="LaButti K."/>
            <person name="Lindquist E.A."/>
            <person name="Lipzen A."/>
            <person name="Lundell T."/>
            <person name="Morin E."/>
            <person name="Murat C."/>
            <person name="Riley R."/>
            <person name="Ohm R."/>
            <person name="Sun H."/>
            <person name="Tunlid A."/>
            <person name="Henrissat B."/>
            <person name="Grigoriev I.V."/>
            <person name="Hibbett D.S."/>
            <person name="Martin F."/>
        </authorList>
    </citation>
    <scope>NUCLEOTIDE SEQUENCE [LARGE SCALE GENOMIC DNA]</scope>
    <source>
        <strain evidence="8 9">SS14</strain>
    </source>
</reference>
<feature type="transmembrane region" description="Helical" evidence="7">
    <location>
        <begin position="428"/>
        <end position="450"/>
    </location>
</feature>
<dbReference type="CDD" id="cd13132">
    <property type="entry name" value="MATE_eukaryotic"/>
    <property type="match status" value="1"/>
</dbReference>
<dbReference type="GO" id="GO:0016020">
    <property type="term" value="C:membrane"/>
    <property type="evidence" value="ECO:0007669"/>
    <property type="project" value="UniProtKB-SubCell"/>
</dbReference>
<feature type="transmembrane region" description="Helical" evidence="7">
    <location>
        <begin position="489"/>
        <end position="511"/>
    </location>
</feature>
<keyword evidence="3 7" id="KW-0812">Transmembrane</keyword>
<evidence type="ECO:0000313" key="8">
    <source>
        <dbReference type="EMBL" id="KIJ33203.1"/>
    </source>
</evidence>
<dbReference type="EMBL" id="KN837216">
    <property type="protein sequence ID" value="KIJ33203.1"/>
    <property type="molecule type" value="Genomic_DNA"/>
</dbReference>
<organism evidence="8 9">
    <name type="scientific">Sphaerobolus stellatus (strain SS14)</name>
    <dbReference type="NCBI Taxonomy" id="990650"/>
    <lineage>
        <taxon>Eukaryota</taxon>
        <taxon>Fungi</taxon>
        <taxon>Dikarya</taxon>
        <taxon>Basidiomycota</taxon>
        <taxon>Agaricomycotina</taxon>
        <taxon>Agaricomycetes</taxon>
        <taxon>Phallomycetidae</taxon>
        <taxon>Geastrales</taxon>
        <taxon>Sphaerobolaceae</taxon>
        <taxon>Sphaerobolus</taxon>
    </lineage>
</organism>
<dbReference type="PANTHER" id="PTHR11206">
    <property type="entry name" value="MULTIDRUG RESISTANCE PROTEIN"/>
    <property type="match status" value="1"/>
</dbReference>
<keyword evidence="4 7" id="KW-1133">Transmembrane helix</keyword>
<evidence type="ECO:0000256" key="2">
    <source>
        <dbReference type="ARBA" id="ARBA00010199"/>
    </source>
</evidence>
<feature type="transmembrane region" description="Helical" evidence="7">
    <location>
        <begin position="73"/>
        <end position="96"/>
    </location>
</feature>
<evidence type="ECO:0000256" key="5">
    <source>
        <dbReference type="ARBA" id="ARBA00023136"/>
    </source>
</evidence>
<feature type="transmembrane region" description="Helical" evidence="7">
    <location>
        <begin position="117"/>
        <end position="138"/>
    </location>
</feature>
<dbReference type="InterPro" id="IPR045069">
    <property type="entry name" value="MATE_euk"/>
</dbReference>